<dbReference type="Gene3D" id="2.180.10.10">
    <property type="entry name" value="RHS repeat-associated core"/>
    <property type="match status" value="2"/>
</dbReference>
<accession>A0ABR7QBV3</accession>
<keyword evidence="6" id="KW-1185">Reference proteome</keyword>
<proteinExistence type="predicted"/>
<gene>
    <name evidence="5" type="ORF">H2O64_15370</name>
</gene>
<feature type="signal peptide" evidence="3">
    <location>
        <begin position="1"/>
        <end position="26"/>
    </location>
</feature>
<dbReference type="EMBL" id="JACGWS010000009">
    <property type="protein sequence ID" value="MBC8756057.1"/>
    <property type="molecule type" value="Genomic_DNA"/>
</dbReference>
<dbReference type="Gene3D" id="4.10.1080.10">
    <property type="entry name" value="TSP type-3 repeat"/>
    <property type="match status" value="1"/>
</dbReference>
<dbReference type="Pfam" id="PF02412">
    <property type="entry name" value="TSP_3"/>
    <property type="match status" value="1"/>
</dbReference>
<feature type="domain" description="DUF6443" evidence="4">
    <location>
        <begin position="323"/>
        <end position="392"/>
    </location>
</feature>
<name>A0ABR7QBV3_9FLAO</name>
<evidence type="ECO:0000313" key="5">
    <source>
        <dbReference type="EMBL" id="MBC8756057.1"/>
    </source>
</evidence>
<dbReference type="InterPro" id="IPR028974">
    <property type="entry name" value="TSP_type-3_rpt"/>
</dbReference>
<keyword evidence="1 3" id="KW-0732">Signal</keyword>
<comment type="caution">
    <text evidence="5">The sequence shown here is derived from an EMBL/GenBank/DDBJ whole genome shotgun (WGS) entry which is preliminary data.</text>
</comment>
<dbReference type="Pfam" id="PF20041">
    <property type="entry name" value="DUF6443"/>
    <property type="match status" value="1"/>
</dbReference>
<organism evidence="5 6">
    <name type="scientific">Kordia aestuariivivens</name>
    <dbReference type="NCBI Taxonomy" id="2759037"/>
    <lineage>
        <taxon>Bacteria</taxon>
        <taxon>Pseudomonadati</taxon>
        <taxon>Bacteroidota</taxon>
        <taxon>Flavobacteriia</taxon>
        <taxon>Flavobacteriales</taxon>
        <taxon>Flavobacteriaceae</taxon>
        <taxon>Kordia</taxon>
    </lineage>
</organism>
<dbReference type="InterPro" id="IPR045619">
    <property type="entry name" value="DUF6443"/>
</dbReference>
<reference evidence="5 6" key="1">
    <citation type="submission" date="2020-07" db="EMBL/GenBank/DDBJ databases">
        <title>Description of Kordia aestuariivivens sp. nov., isolated from a tidal flat.</title>
        <authorList>
            <person name="Park S."/>
            <person name="Yoon J.-H."/>
        </authorList>
    </citation>
    <scope>NUCLEOTIDE SEQUENCE [LARGE SCALE GENOMIC DNA]</scope>
    <source>
        <strain evidence="5 6">YSTF-M3</strain>
    </source>
</reference>
<evidence type="ECO:0000256" key="2">
    <source>
        <dbReference type="SAM" id="MobiDB-lite"/>
    </source>
</evidence>
<dbReference type="RefSeq" id="WP_187563096.1">
    <property type="nucleotide sequence ID" value="NZ_JACGWS010000009.1"/>
</dbReference>
<evidence type="ECO:0000259" key="4">
    <source>
        <dbReference type="Pfam" id="PF20041"/>
    </source>
</evidence>
<sequence>MKSTSVFKTILWISALCSFALGYAQGEIPKVHESDDYTHIQIRTAYDNSPNNYISFVESVSSATNSSIYNPEAYVLLQVDNDSPPFVEYVFELQLRIHPALSDGTTFETTGYNQLLKVEYKPFANIGNSLDQVYHSIQNRYGAQVYIENITTTYTATNTTVTEVPANVKLTLGFNGIRVQDISNSAAPVTSTLGDNPQNTGEYLLSWNPVNGALSYDVEWTWIDNYGESMATTVSPNQISLTEKEFQRNNTRINTKNTQYEIPKIYDKGFIIYRVRAVGRFPDDYQTNFYGPWSQTGTENSTLANWTHAEIDGHEDNKNWQFQASYAEEGKKKEVVSYFDGTLRNRQTVTKINTDDNAIIGEVIYDTQGRPGIEVLPAPTTSNELKYYENYNINNTEGKKYSHLDFDWDVINATDPANCDIPADGMKNTSGTSKYYSANYNGTSEFHDAVPDAQNYPFSQIEYTPDNTGRIKRKSGVGVTHRLGTGHEMKYFYGKPFQTELDRLFGSDIGWDAYYKKNTVVDPNGQVSVSYIDPQGRTIATALAADNPENLDGLEDEEDNSLHNPTTEDLLNKVISTDIDTEIDNNILLNTGRFSNLNINDGLRYNGFRTVPKSGVEHTFQYDIDINNAYTDTCIVGPFPFVYDLSININDECGNSLVSENINGFSGPENNSYSIIPPLGDLAIQKTLQVNEDALNIYVDQYIQEAQAAGCVLELADFDISESIEGCFEDCPDCVESLTDDYDGDGDTDQDDYVHTRVDIYGLATNDPTRDALIARFEREYNLLVEACMAPCNNEAGVDAWSSSATQGTNSISCAVTLQTLINDMKRVGQYGMQISELNANDEYQLVDIAAELSIFSSTNLLKNSFNTELYESFPNAPTTPTVFTWQTPFNPKYSDDPYHYYNSNGDIIKILIPLEGNTYGLTEDPLNVGFGAIEPQNLTEIDFQNLWQDQWAESLVAFHPEYVYSHFANQLCVLTSTVATTSHGTFDVNIDGYENYLNELPVTDAIGEYLNTNTLEKIVTDDPLFANNFPTSIGFSSTNPDFHKDMMLSVVNIDYQGTGEPMLHTALLTIACNSISTDCPIDITNMSPEQKAEVWPIYRGMYMSFRDRVKSVLANMYAHTKGAYNGCIGPDAGNPGDPLLNLGAYTGFATNPPAGTDGNICGDNANFYANKIKRIVSEDVNYDSSQSAAETGEQLEQLTDYQYYVQSGQCPMGRDFETFMKGLVEDSNATANTQFGAIGDFYGNYLSMDLFDDLGGTPTSDTVSNSGIAVTSVPTNQNVAITINVTAGLGNQPQVFPTINLTINTTAYSWSDYGTTWQISEISQFNYTTYDNASPRRFSFDMAVKIVAPGTTQIIDEVIISGNTIARIGECSVDGQEDVAYATDGTTIGEELGDGGVMNIGNLDCEDADNFGLDFKNLLNELEEENLFLSTNVALANLSSYQGTILPVLFGDANDQAVWNKIDDDTFTVTVNGTEVFRIDFEMFNLTTQTAVTITELLTVENFGLLENFSAIDFNTETQIQLSFFKRAYIHQANQIRPVVGPFQIQATITTLAYDCCAIVAGDDNGNNIDCGSVDTDGDGIGDLCDTTPCGEAVGDNDIDGDGIANACDNCIKFANPDQLDTDGDGIGDGCDNCVNTYNPDQADLDNDGIGDVCDEDTNNQACIAEIENNSTVFNEGMTQLLNNVLSTGDFYTTQVVTQHFTPELLTFFTNNARLLYNDETITFSTVGWTAPLAINSNLSNTIKLFFDNPNTIDHYYVVIELTDALMQNGIANNGIFNAIEPYGPPSNTLPTEYGIAYDSPSGTNAVTVSNIYQSPDRGFRQLFPLNFDCDLDTVRTDGGRYTAFRNAETEIRIKSNNSEYEPCIACIPQTIDPVDREDMWNSYTNAVATIANYNMPSNYNLEHFDNMNYQYITEGYIQYLQAFTGTNGINGTDLYFLTISEFGATPLNYGFNDYTTVIQAYKTYSTTNTNPSGYFTADDADYKTWRDFVINYLEEYPRTCPPKPMFPTINLQINDPLSDCQEFAINIAEAYGLDNYNSYIERIKHQFKLDYVQQAMQNAVENFTLTYDDKEYQYTLYYYDQAGNLTQTVPPQGVKRIENNNLDATITNAHRNSNQGNGVIPGHELKTEYKYNSLNQLVWQKTPDGGITVFAYDDLGRIIASQNAKQQNENLYKDFSYTRYDGLGRILEAGEIELNDFAFDYTINNKGELVLNGTPVNNFEDAYTALNKREVTRTTYDDRIVVENDANNTVYSSDLFTASFTAFNSINRVTAVTYYDQIQAGKNPHFDNALFYNYDVHGNVKELVTYITELKIPDCTLQPDVLDCEIHLKRVHYEYDLISGNVKNVTFQPQKIDQFIHKYEYDADNRIVAAYTSKDGYVWEEDANYKYYEHGPLARVEIGDKKVQGTDYLYTLQGWLKTVNGESLAATANDLGHDGEGNRSHMAKDVFGYTLHYFSGDYMASNTAVNSSVFKLSNTGTVATSTKNLYNGNIKTMMTSLRDQNEKILTTQVNNYTYDQLNRIKGMSSLAVTDKPFNSLQTQNSYASSYTFDRNGNLQTLQRFVPQNGVLKMMDNIDYKYIIENNKPTNKLAIVSDIINSNQYETDADIEDQIATLASVGYDYDVDPNDTNNHNYIYDDIGQLIEDKTEGLKIFWRVDGKVKEVHKLPFQAQGIADVIAFQYDGLGNRIGKSKYKLGNSNDKASTFYARDAQGNVLGVYDAEFSKNSQEFDLTMNLKENHVYGSSRLGIENRNTTIVDENFQTGILSNNDGTGVPIFLGSFNKSGLRTTPETYFYWDHPATTSSNESEFNGMNLQTQFKIATTVQTNSVLILRHSNEKEGGLQQYYEATVHVIKNLTTEKCALLFSIREENEDIKNDGTGYFTRKQYITPYDFTADFLATKGVKIDFNFFGQNANAVINGVEYDPNSNTHKLVILTPTNGNVTTINTQSRGFVYRNPGLQTLDVAHLSYNFDISGVDTTVINFPMLDTDFLKNNLGEVMKSISTITLTESDYIIPNSFYADTDGDGVDDYLEDLNADGNLDNDDTDADGIANYLDVDDDNDTIPTFREHLLGDTDNDGTPNYLDTDDDNDQWLTAAEGQADDDNDGVPNHLDNTHYENPVNGPLTHQNYENHIGDKAYELSNHLGNVLSVISDKKILAFGTQIVQIHEGITGFQADGNEVSLAIVDNGNSLQCATSFNNTGTFFNQTLQANTEYIISVDINKDTYDADIKVVVEDATGNIYHTNTITQSGYNFFTFTAPETATYKIRYLKQHEDVGDESIQAFYIKKFFIFTLEETQTVNGFLADVLSYNDYYPYGMLLPNRHASDESYRYGFQGQEKDDELKGEGNSINYKYRMHDPRLGKFLSVDPLEPNYPWNSPYAFAENKVILFIELEGLETPPNTATSATTITKPTPLVKLIDTKELARQAASRAYKGQGTAVIIRKEASRSLLKKTLGFVASRLGNTIFAILSTSSVHGPNLNHDYIMDPSVFIPTEPDVVKNSEYWEEYVRIFSALTRSQRITNDPTKLSDQECADVRMRIETGNASQQDQRYAKEAYNRADNPTNAPVNSPRFLNYENSGHHDPCGGRLPYNNRKSVLPNNHLELWNLSVAEEGKGDVRWTKVGSGNKAVYHRFQDDNNGTWHWNGSTNGRTQSGVENKISINNVPNSIKKL</sequence>
<dbReference type="InterPro" id="IPR022385">
    <property type="entry name" value="Rhs_assc_core"/>
</dbReference>
<evidence type="ECO:0000256" key="3">
    <source>
        <dbReference type="SAM" id="SignalP"/>
    </source>
</evidence>
<dbReference type="InterPro" id="IPR050708">
    <property type="entry name" value="T6SS_VgrG/RHS"/>
</dbReference>
<dbReference type="PANTHER" id="PTHR32305:SF15">
    <property type="entry name" value="PROTEIN RHSA-RELATED"/>
    <property type="match status" value="1"/>
</dbReference>
<feature type="chain" id="PRO_5046108039" evidence="3">
    <location>
        <begin position="27"/>
        <end position="3670"/>
    </location>
</feature>
<dbReference type="NCBIfam" id="TIGR03696">
    <property type="entry name" value="Rhs_assc_core"/>
    <property type="match status" value="1"/>
</dbReference>
<evidence type="ECO:0000313" key="6">
    <source>
        <dbReference type="Proteomes" id="UP000619238"/>
    </source>
</evidence>
<dbReference type="PANTHER" id="PTHR32305">
    <property type="match status" value="1"/>
</dbReference>
<evidence type="ECO:0000256" key="1">
    <source>
        <dbReference type="ARBA" id="ARBA00022729"/>
    </source>
</evidence>
<feature type="region of interest" description="Disordered" evidence="2">
    <location>
        <begin position="3069"/>
        <end position="3088"/>
    </location>
</feature>
<dbReference type="Proteomes" id="UP000619238">
    <property type="component" value="Unassembled WGS sequence"/>
</dbReference>
<dbReference type="InterPro" id="IPR003367">
    <property type="entry name" value="Thrombospondin_3-like_rpt"/>
</dbReference>
<dbReference type="SUPFAM" id="SSF103647">
    <property type="entry name" value="TSP type-3 repeat"/>
    <property type="match status" value="1"/>
</dbReference>
<protein>
    <submittedName>
        <fullName evidence="5">Thrombospondin type 3 repeat-containing protein</fullName>
    </submittedName>
</protein>